<gene>
    <name evidence="3" type="ORF">URODEC1_LOCUS1540</name>
</gene>
<organism evidence="3 4">
    <name type="scientific">Urochloa decumbens</name>
    <dbReference type="NCBI Taxonomy" id="240449"/>
    <lineage>
        <taxon>Eukaryota</taxon>
        <taxon>Viridiplantae</taxon>
        <taxon>Streptophyta</taxon>
        <taxon>Embryophyta</taxon>
        <taxon>Tracheophyta</taxon>
        <taxon>Spermatophyta</taxon>
        <taxon>Magnoliopsida</taxon>
        <taxon>Liliopsida</taxon>
        <taxon>Poales</taxon>
        <taxon>Poaceae</taxon>
        <taxon>PACMAD clade</taxon>
        <taxon>Panicoideae</taxon>
        <taxon>Panicodae</taxon>
        <taxon>Paniceae</taxon>
        <taxon>Melinidinae</taxon>
        <taxon>Urochloa</taxon>
    </lineage>
</organism>
<reference evidence="3" key="1">
    <citation type="submission" date="2024-10" db="EMBL/GenBank/DDBJ databases">
        <authorList>
            <person name="Ryan C."/>
        </authorList>
    </citation>
    <scope>NUCLEOTIDE SEQUENCE [LARGE SCALE GENOMIC DNA]</scope>
</reference>
<evidence type="ECO:0000259" key="1">
    <source>
        <dbReference type="Pfam" id="PF00646"/>
    </source>
</evidence>
<dbReference type="PANTHER" id="PTHR35828:SF28">
    <property type="entry name" value="F-BOX DOMAIN CONTAINING PROTEIN"/>
    <property type="match status" value="1"/>
</dbReference>
<dbReference type="EMBL" id="OZ075111">
    <property type="protein sequence ID" value="CAL4887108.1"/>
    <property type="molecule type" value="Genomic_DNA"/>
</dbReference>
<feature type="domain" description="F-box" evidence="1">
    <location>
        <begin position="6"/>
        <end position="44"/>
    </location>
</feature>
<keyword evidence="4" id="KW-1185">Reference proteome</keyword>
<dbReference type="Proteomes" id="UP001497457">
    <property type="component" value="Chromosome 1b"/>
</dbReference>
<dbReference type="Pfam" id="PF24523">
    <property type="entry name" value="DUF7595"/>
    <property type="match status" value="1"/>
</dbReference>
<dbReference type="InterPro" id="IPR001810">
    <property type="entry name" value="F-box_dom"/>
</dbReference>
<dbReference type="InterPro" id="IPR056016">
    <property type="entry name" value="DUF7595"/>
</dbReference>
<dbReference type="SUPFAM" id="SSF81383">
    <property type="entry name" value="F-box domain"/>
    <property type="match status" value="1"/>
</dbReference>
<evidence type="ECO:0008006" key="5">
    <source>
        <dbReference type="Google" id="ProtNLM"/>
    </source>
</evidence>
<sequence>MEASPLSLDLLLEISARCDPATVARCGVTCKLLRRHVTDPAFLRRVRAVSFSNRFLVVLLYHRIYISDRDGNRITRRQPLFAAPKSSPSSAAIVARLSAELAGPSDADPVASRGGLLLLRSGRRHPTSLHVYDPVAGRRSHVLPRREVAGHLHVLMPESDDKGGGGGVPAFKVLVADRGLRTQTYSSRAGAWGPVVTGTTAAHVPWNYEQVQPSQVMLGGVAHWLYRQGLTGRLYSVLALDIGTGQAAWIEVPEDCHRRRREAIAGEAPRELLLASSAGGELALLVWERPLAVCMWTRTMASSSAGRSWARRVVIDRTAILRSVQPACNPLACQRVELLWFAEGSGTVVFHLNAAGTALLNPHTLEVRHIQRSGLEPFEFSPFCVYDLDLASLLPSR</sequence>
<evidence type="ECO:0000313" key="3">
    <source>
        <dbReference type="EMBL" id="CAL4887108.1"/>
    </source>
</evidence>
<dbReference type="AlphaFoldDB" id="A0ABC8VAT0"/>
<name>A0ABC8VAT0_9POAL</name>
<dbReference type="PANTHER" id="PTHR35828">
    <property type="entry name" value="OS08G0203800 PROTEIN-RELATED"/>
    <property type="match status" value="1"/>
</dbReference>
<dbReference type="InterPro" id="IPR036047">
    <property type="entry name" value="F-box-like_dom_sf"/>
</dbReference>
<accession>A0ABC8VAT0</accession>
<proteinExistence type="predicted"/>
<evidence type="ECO:0000313" key="4">
    <source>
        <dbReference type="Proteomes" id="UP001497457"/>
    </source>
</evidence>
<feature type="domain" description="DUF7595" evidence="2">
    <location>
        <begin position="95"/>
        <end position="394"/>
    </location>
</feature>
<evidence type="ECO:0000259" key="2">
    <source>
        <dbReference type="Pfam" id="PF24523"/>
    </source>
</evidence>
<protein>
    <recommendedName>
        <fullName evidence="5">F-box domain-containing protein</fullName>
    </recommendedName>
</protein>
<dbReference type="Pfam" id="PF00646">
    <property type="entry name" value="F-box"/>
    <property type="match status" value="1"/>
</dbReference>